<proteinExistence type="predicted"/>
<comment type="caution">
    <text evidence="1">The sequence shown here is derived from an EMBL/GenBank/DDBJ whole genome shotgun (WGS) entry which is preliminary data.</text>
</comment>
<reference evidence="1" key="1">
    <citation type="submission" date="2019-08" db="EMBL/GenBank/DDBJ databases">
        <authorList>
            <person name="Kucharzyk K."/>
            <person name="Murdoch R.W."/>
            <person name="Higgins S."/>
            <person name="Loffler F."/>
        </authorList>
    </citation>
    <scope>NUCLEOTIDE SEQUENCE</scope>
</reference>
<gene>
    <name evidence="1" type="ORF">SDC9_37758</name>
</gene>
<evidence type="ECO:0000313" key="1">
    <source>
        <dbReference type="EMBL" id="MPL91682.1"/>
    </source>
</evidence>
<accession>A0A644VM11</accession>
<sequence length="80" mass="9643">MINRTEKAVNLIINYINNIIMKNTVKSNINEVEFEFRDKEDCYKTDEFKQLLDGYCKKNNITYEMNEVSERIAHFKMKLN</sequence>
<protein>
    <submittedName>
        <fullName evidence="1">Uncharacterized protein</fullName>
    </submittedName>
</protein>
<name>A0A644VM11_9ZZZZ</name>
<organism evidence="1">
    <name type="scientific">bioreactor metagenome</name>
    <dbReference type="NCBI Taxonomy" id="1076179"/>
    <lineage>
        <taxon>unclassified sequences</taxon>
        <taxon>metagenomes</taxon>
        <taxon>ecological metagenomes</taxon>
    </lineage>
</organism>
<dbReference type="EMBL" id="VSSQ01000336">
    <property type="protein sequence ID" value="MPL91682.1"/>
    <property type="molecule type" value="Genomic_DNA"/>
</dbReference>
<dbReference type="AlphaFoldDB" id="A0A644VM11"/>